<dbReference type="GO" id="GO:0046872">
    <property type="term" value="F:metal ion binding"/>
    <property type="evidence" value="ECO:0007669"/>
    <property type="project" value="UniProtKB-UniRule"/>
</dbReference>
<gene>
    <name evidence="14" type="ORF">GDO86_010050</name>
</gene>
<dbReference type="InterPro" id="IPR006544">
    <property type="entry name" value="P-type_TPase_V"/>
</dbReference>
<dbReference type="GO" id="GO:0006874">
    <property type="term" value="P:intracellular calcium ion homeostasis"/>
    <property type="evidence" value="ECO:0007669"/>
    <property type="project" value="TreeGrafter"/>
</dbReference>
<feature type="transmembrane region" description="Helical" evidence="11">
    <location>
        <begin position="1032"/>
        <end position="1052"/>
    </location>
</feature>
<dbReference type="InterPro" id="IPR001757">
    <property type="entry name" value="P_typ_ATPase"/>
</dbReference>
<keyword evidence="7 11" id="KW-0460">Magnesium</keyword>
<keyword evidence="5 11" id="KW-0547">Nucleotide-binding</keyword>
<keyword evidence="15" id="KW-1185">Reference proteome</keyword>
<dbReference type="SUPFAM" id="SSF81665">
    <property type="entry name" value="Calcium ATPase, transmembrane domain M"/>
    <property type="match status" value="1"/>
</dbReference>
<dbReference type="GO" id="GO:0016887">
    <property type="term" value="F:ATP hydrolysis activity"/>
    <property type="evidence" value="ECO:0007669"/>
    <property type="project" value="InterPro"/>
</dbReference>
<dbReference type="Gene3D" id="2.70.150.10">
    <property type="entry name" value="Calcium-transporting ATPase, cytoplasmic transduction domain A"/>
    <property type="match status" value="1"/>
</dbReference>
<dbReference type="SFLD" id="SFLDF00027">
    <property type="entry name" value="p-type_atpase"/>
    <property type="match status" value="1"/>
</dbReference>
<dbReference type="SFLD" id="SFLDG00002">
    <property type="entry name" value="C1.7:_P-type_atpase_like"/>
    <property type="match status" value="1"/>
</dbReference>
<feature type="domain" description="P5B-type ATPase N-terminal" evidence="13">
    <location>
        <begin position="4"/>
        <end position="120"/>
    </location>
</feature>
<sequence length="1126" mass="127135">MRKEILGYKKVQCRKVMCIITSICTCGLLWLLFYWKPEWEAWLTCKPCLLEEADVVLIRSMDEFKKCSKKNILWTQLSENDSLTLGRCAFEDSHSIINKAILMPEQKIRYFRFQKIKYVWLISQNTFQKVGKILCGPNVIETEVTPVWKLLFKEVLNPFYLFQAATLSLWIAEGYIEYSVSIIIMTLISIIFIVFDLRQQSVKLNRMVESTHSCSVTVVMRNGDHCVVESRQLVPGDLIVIPREEFFLPCDCILLKGSCIVNESMLTGESVPVTKIPLDSTSSSTPWKTHSGEDYKKHVLFCGTEVIQATSIGLEPVTAVVMQTGFITAKGDMVRSILYPKPVNFKLHRDATRFLMCIMAIAAVGFIYCVILFKVKGASVRDIIVKSLLSFTAAIPPILPAALSTALLYSQKRLKKEKIFCLSPERINVCGRVNLVCFDKTGTLTEDGLDLWGVVPCIENRFQTIHMFSKGSTLPWCPLLGAMVSCHSLIKINGKIQGDPLDLKMFEGTNWIPVEGITILQQFPFSSGLQRMSVIAKVIGTEEHLVFMKGAPEMVIQFCNTESVPANFTDQLLLYTSQGFRVIGLSYKSLQVTDFECKDSYPRSEVECDLIFLGLLILENRVKKETSPAISELNNALIRTVMVTGDNIQTAVTVARTCGIIPTQGRVILTEASEPNENTPATISWKPMEANGNIVHATGIETEIKTHDKSQGNTDYYFAMSGKTFQIIILHFYDLLPKLLLNGAIFARMSPGQKAKLVEEFQKLDYYVAMCGDGANDCGALKAAHVGISLSEQEASVASPFTSQIANIQCVPQLIKEGRAALVSSFAIFKYVTSYALIQFITLLLLYWELKSVGMYQYLIQDMAITLLVTLTLSLSHPCLKLAPYRPPAQLISPPLLVSLIFNFLLSLASQICGFLLVQKQPWYSSSNYRACVPANESIATVGFNISNVSSTELADSSIYESFESTTLWLLTTPSLIILAFVFSKGKPFRKPIYTNYLFFCLLPVQLAVSLLILFINSERVYRAMQLVCIPFLWRIVIFIMLLVFFLVSYFVEELFIERRYIWLFLKRIANYHSQSQYRMLHRNMKNNLRWPPLNIKQYAISSEQTKIAVFSNMSFVNDDDNILSK</sequence>
<comment type="subcellular location">
    <subcellularLocation>
        <location evidence="1 11">Membrane</location>
        <topology evidence="1 11">Multi-pass membrane protein</topology>
    </subcellularLocation>
</comment>
<evidence type="ECO:0000259" key="12">
    <source>
        <dbReference type="Pfam" id="PF00122"/>
    </source>
</evidence>
<dbReference type="SUPFAM" id="SSF81660">
    <property type="entry name" value="Metal cation-transporting ATPase, ATP-binding domain N"/>
    <property type="match status" value="1"/>
</dbReference>
<feature type="transmembrane region" description="Helical" evidence="11">
    <location>
        <begin position="854"/>
        <end position="875"/>
    </location>
</feature>
<feature type="transmembrane region" description="Helical" evidence="11">
    <location>
        <begin position="966"/>
        <end position="984"/>
    </location>
</feature>
<dbReference type="InterPro" id="IPR023298">
    <property type="entry name" value="ATPase_P-typ_TM_dom_sf"/>
</dbReference>
<feature type="transmembrane region" description="Helical" evidence="11">
    <location>
        <begin position="896"/>
        <end position="918"/>
    </location>
</feature>
<dbReference type="GO" id="GO:0019829">
    <property type="term" value="F:ATPase-coupled monoatomic cation transmembrane transporter activity"/>
    <property type="evidence" value="ECO:0007669"/>
    <property type="project" value="UniProtKB-UniRule"/>
</dbReference>
<comment type="catalytic activity">
    <reaction evidence="11">
        <text>ATP + H2O = ADP + phosphate + H(+)</text>
        <dbReference type="Rhea" id="RHEA:13065"/>
        <dbReference type="ChEBI" id="CHEBI:15377"/>
        <dbReference type="ChEBI" id="CHEBI:15378"/>
        <dbReference type="ChEBI" id="CHEBI:30616"/>
        <dbReference type="ChEBI" id="CHEBI:43474"/>
        <dbReference type="ChEBI" id="CHEBI:456216"/>
    </reaction>
</comment>
<dbReference type="Pfam" id="PF13246">
    <property type="entry name" value="Cation_ATPase"/>
    <property type="match status" value="1"/>
</dbReference>
<dbReference type="GO" id="GO:0015203">
    <property type="term" value="F:polyamine transmembrane transporter activity"/>
    <property type="evidence" value="ECO:0007669"/>
    <property type="project" value="TreeGrafter"/>
</dbReference>
<dbReference type="InterPro" id="IPR008250">
    <property type="entry name" value="ATPase_P-typ_transduc_dom_A_sf"/>
</dbReference>
<dbReference type="InterPro" id="IPR059000">
    <property type="entry name" value="ATPase_P-type_domA"/>
</dbReference>
<keyword evidence="3 11" id="KW-0812">Transmembrane</keyword>
<feature type="transmembrane region" description="Helical" evidence="11">
    <location>
        <begin position="828"/>
        <end position="848"/>
    </location>
</feature>
<dbReference type="InterPro" id="IPR044492">
    <property type="entry name" value="P_typ_ATPase_HD_dom"/>
</dbReference>
<evidence type="ECO:0000256" key="7">
    <source>
        <dbReference type="ARBA" id="ARBA00022842"/>
    </source>
</evidence>
<dbReference type="Gene3D" id="3.40.50.1000">
    <property type="entry name" value="HAD superfamily/HAD-like"/>
    <property type="match status" value="1"/>
</dbReference>
<dbReference type="FunFam" id="2.70.150.10:FF:000060">
    <property type="entry name" value="Cation-transporting ATPase"/>
    <property type="match status" value="1"/>
</dbReference>
<feature type="domain" description="P-type ATPase A" evidence="12">
    <location>
        <begin position="215"/>
        <end position="337"/>
    </location>
</feature>
<dbReference type="FunFam" id="1.20.1110.10:FF:000023">
    <property type="entry name" value="Cation-transporting ATPase"/>
    <property type="match status" value="1"/>
</dbReference>
<proteinExistence type="inferred from homology"/>
<protein>
    <recommendedName>
        <fullName evidence="11">Cation-transporting ATPase</fullName>
        <ecNumber evidence="11">7.2.2.-</ecNumber>
    </recommendedName>
</protein>
<dbReference type="SUPFAM" id="SSF56784">
    <property type="entry name" value="HAD-like"/>
    <property type="match status" value="1"/>
</dbReference>
<dbReference type="InterPro" id="IPR018303">
    <property type="entry name" value="ATPase_P-typ_P_site"/>
</dbReference>
<name>A0A8T2JNU0_9PIPI</name>
<dbReference type="PANTHER" id="PTHR45630:SF19">
    <property type="entry name" value="CATION-TRANSPORTING ATPASE"/>
    <property type="match status" value="1"/>
</dbReference>
<dbReference type="GO" id="GO:0031902">
    <property type="term" value="C:late endosome membrane"/>
    <property type="evidence" value="ECO:0007669"/>
    <property type="project" value="TreeGrafter"/>
</dbReference>
<comment type="similarity">
    <text evidence="2 11">Belongs to the cation transport ATPase (P-type) (TC 3.A.3) family. Type V subfamily.</text>
</comment>
<feature type="transmembrane region" description="Helical" evidence="11">
    <location>
        <begin position="996"/>
        <end position="1016"/>
    </location>
</feature>
<evidence type="ECO:0000256" key="11">
    <source>
        <dbReference type="RuleBase" id="RU362082"/>
    </source>
</evidence>
<keyword evidence="10 11" id="KW-0472">Membrane</keyword>
<evidence type="ECO:0000313" key="15">
    <source>
        <dbReference type="Proteomes" id="UP000812440"/>
    </source>
</evidence>
<dbReference type="Pfam" id="PF00122">
    <property type="entry name" value="E1-E2_ATPase"/>
    <property type="match status" value="1"/>
</dbReference>
<keyword evidence="6 11" id="KW-0067">ATP-binding</keyword>
<evidence type="ECO:0000256" key="8">
    <source>
        <dbReference type="ARBA" id="ARBA00022967"/>
    </source>
</evidence>
<feature type="transmembrane region" description="Helical" evidence="11">
    <location>
        <begin position="178"/>
        <end position="197"/>
    </location>
</feature>
<evidence type="ECO:0000259" key="13">
    <source>
        <dbReference type="Pfam" id="PF12409"/>
    </source>
</evidence>
<dbReference type="SUPFAM" id="SSF81653">
    <property type="entry name" value="Calcium ATPase, transduction domain A"/>
    <property type="match status" value="1"/>
</dbReference>
<dbReference type="InterPro" id="IPR047819">
    <property type="entry name" value="P5A-ATPase_N"/>
</dbReference>
<feature type="transmembrane region" description="Helical" evidence="11">
    <location>
        <begin position="387"/>
        <end position="409"/>
    </location>
</feature>
<dbReference type="Pfam" id="PF12409">
    <property type="entry name" value="P5-ATPase"/>
    <property type="match status" value="1"/>
</dbReference>
<feature type="transmembrane region" description="Helical" evidence="11">
    <location>
        <begin position="16"/>
        <end position="35"/>
    </location>
</feature>
<evidence type="ECO:0000256" key="1">
    <source>
        <dbReference type="ARBA" id="ARBA00004141"/>
    </source>
</evidence>
<dbReference type="InterPro" id="IPR023299">
    <property type="entry name" value="ATPase_P-typ_cyto_dom_N"/>
</dbReference>
<reference evidence="14" key="1">
    <citation type="thesis" date="2020" institute="ProQuest LLC" country="789 East Eisenhower Parkway, Ann Arbor, MI, USA">
        <title>Comparative Genomics and Chromosome Evolution.</title>
        <authorList>
            <person name="Mudd A.B."/>
        </authorList>
    </citation>
    <scope>NUCLEOTIDE SEQUENCE</scope>
    <source>
        <strain evidence="14">Female2</strain>
        <tissue evidence="14">Blood</tissue>
    </source>
</reference>
<dbReference type="OrthoDB" id="48943at2759"/>
<evidence type="ECO:0000256" key="2">
    <source>
        <dbReference type="ARBA" id="ARBA00006000"/>
    </source>
</evidence>
<dbReference type="PANTHER" id="PTHR45630">
    <property type="entry name" value="CATION-TRANSPORTING ATPASE-RELATED"/>
    <property type="match status" value="1"/>
</dbReference>
<dbReference type="NCBIfam" id="TIGR01494">
    <property type="entry name" value="ATPase_P-type"/>
    <property type="match status" value="1"/>
</dbReference>
<dbReference type="AlphaFoldDB" id="A0A8T2JNU0"/>
<dbReference type="Proteomes" id="UP000812440">
    <property type="component" value="Chromosome 5"/>
</dbReference>
<dbReference type="Gene3D" id="3.40.1110.10">
    <property type="entry name" value="Calcium-transporting ATPase, cytoplasmic domain N"/>
    <property type="match status" value="1"/>
</dbReference>
<dbReference type="Gene3D" id="1.20.1110.10">
    <property type="entry name" value="Calcium-transporting ATPase, transmembrane domain"/>
    <property type="match status" value="1"/>
</dbReference>
<keyword evidence="9 11" id="KW-1133">Transmembrane helix</keyword>
<dbReference type="PROSITE" id="PS00154">
    <property type="entry name" value="ATPASE_E1_E2"/>
    <property type="match status" value="1"/>
</dbReference>
<dbReference type="EMBL" id="JAACNH010000004">
    <property type="protein sequence ID" value="KAG8445134.1"/>
    <property type="molecule type" value="Genomic_DNA"/>
</dbReference>
<dbReference type="EC" id="7.2.2.-" evidence="11"/>
<evidence type="ECO:0000256" key="6">
    <source>
        <dbReference type="ARBA" id="ARBA00022840"/>
    </source>
</evidence>
<organism evidence="14 15">
    <name type="scientific">Hymenochirus boettgeri</name>
    <name type="common">Congo dwarf clawed frog</name>
    <dbReference type="NCBI Taxonomy" id="247094"/>
    <lineage>
        <taxon>Eukaryota</taxon>
        <taxon>Metazoa</taxon>
        <taxon>Chordata</taxon>
        <taxon>Craniata</taxon>
        <taxon>Vertebrata</taxon>
        <taxon>Euteleostomi</taxon>
        <taxon>Amphibia</taxon>
        <taxon>Batrachia</taxon>
        <taxon>Anura</taxon>
        <taxon>Pipoidea</taxon>
        <taxon>Pipidae</taxon>
        <taxon>Pipinae</taxon>
        <taxon>Hymenochirus</taxon>
    </lineage>
</organism>
<evidence type="ECO:0000313" key="14">
    <source>
        <dbReference type="EMBL" id="KAG8445134.1"/>
    </source>
</evidence>
<accession>A0A8T2JNU0</accession>
<dbReference type="PRINTS" id="PR00119">
    <property type="entry name" value="CATATPASE"/>
</dbReference>
<keyword evidence="8 11" id="KW-1278">Translocase</keyword>
<evidence type="ECO:0000256" key="5">
    <source>
        <dbReference type="ARBA" id="ARBA00022741"/>
    </source>
</evidence>
<dbReference type="InterPro" id="IPR036412">
    <property type="entry name" value="HAD-like_sf"/>
</dbReference>
<dbReference type="FunFam" id="3.40.50.1000:FF:000045">
    <property type="entry name" value="Cation-transporting ATPase"/>
    <property type="match status" value="1"/>
</dbReference>
<keyword evidence="4 11" id="KW-0479">Metal-binding</keyword>
<comment type="caution">
    <text evidence="14">The sequence shown here is derived from an EMBL/GenBank/DDBJ whole genome shotgun (WGS) entry which is preliminary data.</text>
</comment>
<feature type="transmembrane region" description="Helical" evidence="11">
    <location>
        <begin position="354"/>
        <end position="375"/>
    </location>
</feature>
<evidence type="ECO:0000256" key="9">
    <source>
        <dbReference type="ARBA" id="ARBA00022989"/>
    </source>
</evidence>
<dbReference type="GO" id="GO:0005524">
    <property type="term" value="F:ATP binding"/>
    <property type="evidence" value="ECO:0007669"/>
    <property type="project" value="UniProtKB-UniRule"/>
</dbReference>
<evidence type="ECO:0000256" key="4">
    <source>
        <dbReference type="ARBA" id="ARBA00022723"/>
    </source>
</evidence>
<dbReference type="GO" id="GO:0140358">
    <property type="term" value="F:P-type transmembrane transporter activity"/>
    <property type="evidence" value="ECO:0007669"/>
    <property type="project" value="InterPro"/>
</dbReference>
<evidence type="ECO:0000256" key="10">
    <source>
        <dbReference type="ARBA" id="ARBA00023136"/>
    </source>
</evidence>
<dbReference type="NCBIfam" id="TIGR01657">
    <property type="entry name" value="P-ATPase-V"/>
    <property type="match status" value="1"/>
</dbReference>
<evidence type="ECO:0000256" key="3">
    <source>
        <dbReference type="ARBA" id="ARBA00022692"/>
    </source>
</evidence>
<dbReference type="SFLD" id="SFLDS00003">
    <property type="entry name" value="Haloacid_Dehalogenase"/>
    <property type="match status" value="1"/>
</dbReference>
<dbReference type="InterPro" id="IPR023214">
    <property type="entry name" value="HAD_sf"/>
</dbReference>